<feature type="compositionally biased region" description="Basic and acidic residues" evidence="1">
    <location>
        <begin position="204"/>
        <end position="229"/>
    </location>
</feature>
<sequence>MASPVLKSAVSTTLATATKQSNGTASTNMRLVADKGRKAVEWAAANPGKTAAIGAGTVLIAAPMAAVAPVLGIAGFGANGVIAGMWRLGLQDTRTLKHAYFNSNKLSSFRDCPALFRISVLLAIMNVANVDHGFLGSAAAAVQSSIGSVGAGSLFATLTSAGAGGYGVAAASACAQTIGAGVASAGVFSMFRKKNNQEIEDTDAEKSEEYVLDENDKGDDRSDTEKAHI</sequence>
<proteinExistence type="predicted"/>
<dbReference type="STRING" id="2512241.A0A553HQ72"/>
<evidence type="ECO:0000313" key="3">
    <source>
        <dbReference type="Proteomes" id="UP000319160"/>
    </source>
</evidence>
<evidence type="ECO:0000313" key="2">
    <source>
        <dbReference type="EMBL" id="TRX90093.1"/>
    </source>
</evidence>
<gene>
    <name evidence="2" type="ORF">FHL15_009012</name>
</gene>
<name>A0A553HQ72_9PEZI</name>
<dbReference type="EMBL" id="VFLP01000059">
    <property type="protein sequence ID" value="TRX90093.1"/>
    <property type="molecule type" value="Genomic_DNA"/>
</dbReference>
<evidence type="ECO:0000256" key="1">
    <source>
        <dbReference type="SAM" id="MobiDB-lite"/>
    </source>
</evidence>
<feature type="region of interest" description="Disordered" evidence="1">
    <location>
        <begin position="198"/>
        <end position="229"/>
    </location>
</feature>
<organism evidence="2 3">
    <name type="scientific">Xylaria flabelliformis</name>
    <dbReference type="NCBI Taxonomy" id="2512241"/>
    <lineage>
        <taxon>Eukaryota</taxon>
        <taxon>Fungi</taxon>
        <taxon>Dikarya</taxon>
        <taxon>Ascomycota</taxon>
        <taxon>Pezizomycotina</taxon>
        <taxon>Sordariomycetes</taxon>
        <taxon>Xylariomycetidae</taxon>
        <taxon>Xylariales</taxon>
        <taxon>Xylariaceae</taxon>
        <taxon>Xylaria</taxon>
    </lineage>
</organism>
<accession>A0A553HQ72</accession>
<dbReference type="Proteomes" id="UP000319160">
    <property type="component" value="Unassembled WGS sequence"/>
</dbReference>
<keyword evidence="3" id="KW-1185">Reference proteome</keyword>
<comment type="caution">
    <text evidence="2">The sequence shown here is derived from an EMBL/GenBank/DDBJ whole genome shotgun (WGS) entry which is preliminary data.</text>
</comment>
<dbReference type="AlphaFoldDB" id="A0A553HQ72"/>
<protein>
    <submittedName>
        <fullName evidence="2">Uncharacterized protein</fullName>
    </submittedName>
</protein>
<dbReference type="OrthoDB" id="4776578at2759"/>
<reference evidence="3" key="1">
    <citation type="submission" date="2019-06" db="EMBL/GenBank/DDBJ databases">
        <title>Draft genome sequence of the griseofulvin-producing fungus Xylaria cubensis strain G536.</title>
        <authorList>
            <person name="Mead M.E."/>
            <person name="Raja H.A."/>
            <person name="Steenwyk J.L."/>
            <person name="Knowles S.L."/>
            <person name="Oberlies N.H."/>
            <person name="Rokas A."/>
        </authorList>
    </citation>
    <scope>NUCLEOTIDE SEQUENCE [LARGE SCALE GENOMIC DNA]</scope>
    <source>
        <strain evidence="3">G536</strain>
    </source>
</reference>